<evidence type="ECO:0000313" key="2">
    <source>
        <dbReference type="Proteomes" id="UP000829069"/>
    </source>
</evidence>
<dbReference type="InterPro" id="IPR011256">
    <property type="entry name" value="Reg_factor_effector_dom_sf"/>
</dbReference>
<dbReference type="PANTHER" id="PTHR11220">
    <property type="entry name" value="HEME-BINDING PROTEIN-RELATED"/>
    <property type="match status" value="1"/>
</dbReference>
<protein>
    <submittedName>
        <fullName evidence="1">Heme-binding protein</fullName>
    </submittedName>
</protein>
<dbReference type="EMBL" id="CP093326">
    <property type="protein sequence ID" value="UNK46928.1"/>
    <property type="molecule type" value="Genomic_DNA"/>
</dbReference>
<organism evidence="1 2">
    <name type="scientific">Arthrobacter sulfonylureivorans</name>
    <dbReference type="NCBI Taxonomy" id="2486855"/>
    <lineage>
        <taxon>Bacteria</taxon>
        <taxon>Bacillati</taxon>
        <taxon>Actinomycetota</taxon>
        <taxon>Actinomycetes</taxon>
        <taxon>Micrococcales</taxon>
        <taxon>Micrococcaceae</taxon>
        <taxon>Arthrobacter</taxon>
    </lineage>
</organism>
<keyword evidence="2" id="KW-1185">Reference proteome</keyword>
<evidence type="ECO:0000313" key="1">
    <source>
        <dbReference type="EMBL" id="UNK46928.1"/>
    </source>
</evidence>
<dbReference type="RefSeq" id="WP_241914801.1">
    <property type="nucleotide sequence ID" value="NZ_CP093326.1"/>
</dbReference>
<name>A0ABY3WEE2_9MICC</name>
<reference evidence="1 2" key="1">
    <citation type="submission" date="2022-03" db="EMBL/GenBank/DDBJ databases">
        <title>Isotopic signatures of nitrous oxide derived from detoxification processes.</title>
        <authorList>
            <person name="Behrendt U."/>
            <person name="Buchen C."/>
            <person name="Well R."/>
            <person name="Ulrich A."/>
            <person name="Rohe L."/>
            <person name="Kolb S."/>
            <person name="Schloter M."/>
            <person name="Horn M.A."/>
            <person name="Augustin J."/>
        </authorList>
    </citation>
    <scope>NUCLEOTIDE SEQUENCE [LARGE SCALE GENOMIC DNA]</scope>
    <source>
        <strain evidence="1 2">S4-C24</strain>
    </source>
</reference>
<sequence length="205" mass="22245">MTEQQPYELVQRYADFELRRYPVHTVAEVEVSASFDRAGNAAFRPLFNYIRGNNTARQSLAMTAPVIQTAAPPSRKVQMTVPVLQRGPMHSPRADGESDEGPYVLAFVLPAGMTEDTAPVPADPQVRIRTVPGSTAAALRFSGGGSGSAFAKRNQALQDAIAAAGMRASGPPRFARFDPPFKPWFLRRNEVIQDVTLGPEHNPAG</sequence>
<dbReference type="SUPFAM" id="SSF55136">
    <property type="entry name" value="Probable bacterial effector-binding domain"/>
    <property type="match status" value="1"/>
</dbReference>
<dbReference type="InterPro" id="IPR006917">
    <property type="entry name" value="SOUL_heme-bd"/>
</dbReference>
<dbReference type="Proteomes" id="UP000829069">
    <property type="component" value="Chromosome"/>
</dbReference>
<dbReference type="Pfam" id="PF04832">
    <property type="entry name" value="SOUL"/>
    <property type="match status" value="1"/>
</dbReference>
<dbReference type="Gene3D" id="3.20.80.10">
    <property type="entry name" value="Regulatory factor, effector binding domain"/>
    <property type="match status" value="1"/>
</dbReference>
<accession>A0ABY3WEE2</accession>
<dbReference type="PANTHER" id="PTHR11220:SF58">
    <property type="entry name" value="SOUL HEME-BINDING FAMILY PROTEIN"/>
    <property type="match status" value="1"/>
</dbReference>
<proteinExistence type="predicted"/>
<gene>
    <name evidence="1" type="ORF">MNQ99_06130</name>
</gene>